<dbReference type="Pfam" id="PF13374">
    <property type="entry name" value="TPR_10"/>
    <property type="match status" value="2"/>
</dbReference>
<dbReference type="PANTHER" id="PTHR46082">
    <property type="entry name" value="ATP/GTP-BINDING PROTEIN-RELATED"/>
    <property type="match status" value="1"/>
</dbReference>
<dbReference type="InterPro" id="IPR011990">
    <property type="entry name" value="TPR-like_helical_dom_sf"/>
</dbReference>
<protein>
    <recommendedName>
        <fullName evidence="4">Tetratricopeptide repeat protein</fullName>
    </recommendedName>
</protein>
<reference evidence="2 3" key="1">
    <citation type="journal article" date="2019" name="Int. J. Syst. Evol. Microbiol.">
        <title>The Global Catalogue of Microorganisms (GCM) 10K type strain sequencing project: providing services to taxonomists for standard genome sequencing and annotation.</title>
        <authorList>
            <consortium name="The Broad Institute Genomics Platform"/>
            <consortium name="The Broad Institute Genome Sequencing Center for Infectious Disease"/>
            <person name="Wu L."/>
            <person name="Ma J."/>
        </authorList>
    </citation>
    <scope>NUCLEOTIDE SEQUENCE [LARGE SCALE GENOMIC DNA]</scope>
    <source>
        <strain evidence="2 3">JCM 13850</strain>
    </source>
</reference>
<dbReference type="InterPro" id="IPR053137">
    <property type="entry name" value="NLR-like"/>
</dbReference>
<evidence type="ECO:0000256" key="1">
    <source>
        <dbReference type="SAM" id="MobiDB-lite"/>
    </source>
</evidence>
<name>A0ABN3A3Q5_9ACTN</name>
<dbReference type="EMBL" id="BAAAMR010000062">
    <property type="protein sequence ID" value="GAA2153385.1"/>
    <property type="molecule type" value="Genomic_DNA"/>
</dbReference>
<evidence type="ECO:0008006" key="4">
    <source>
        <dbReference type="Google" id="ProtNLM"/>
    </source>
</evidence>
<accession>A0ABN3A3Q5</accession>
<proteinExistence type="predicted"/>
<comment type="caution">
    <text evidence="2">The sequence shown here is derived from an EMBL/GenBank/DDBJ whole genome shotgun (WGS) entry which is preliminary data.</text>
</comment>
<dbReference type="Proteomes" id="UP001501020">
    <property type="component" value="Unassembled WGS sequence"/>
</dbReference>
<evidence type="ECO:0000313" key="3">
    <source>
        <dbReference type="Proteomes" id="UP001501020"/>
    </source>
</evidence>
<evidence type="ECO:0000313" key="2">
    <source>
        <dbReference type="EMBL" id="GAA2153385.1"/>
    </source>
</evidence>
<dbReference type="SUPFAM" id="SSF48452">
    <property type="entry name" value="TPR-like"/>
    <property type="match status" value="1"/>
</dbReference>
<dbReference type="Gene3D" id="1.25.40.10">
    <property type="entry name" value="Tetratricopeptide repeat domain"/>
    <property type="match status" value="2"/>
</dbReference>
<feature type="region of interest" description="Disordered" evidence="1">
    <location>
        <begin position="116"/>
        <end position="141"/>
    </location>
</feature>
<dbReference type="RefSeq" id="WP_344274436.1">
    <property type="nucleotide sequence ID" value="NZ_BAAAMR010000062.1"/>
</dbReference>
<dbReference type="PANTHER" id="PTHR46082:SF6">
    <property type="entry name" value="AAA+ ATPASE DOMAIN-CONTAINING PROTEIN-RELATED"/>
    <property type="match status" value="1"/>
</dbReference>
<sequence>MEPPTDQGVRQGVHPFCGPCTDETIAWAAPDTTTVNGIGTRFYGADDPCTQCGSVVRRLYFCVLWVPVWPMGRFRIITLGRSLTGSRTRYVGRRFPISADNPYGLDGKTAALVAQAEAEADQAAASRPEPPPSQLADHPELRGRRYKAAEGYWESGMPDHALPLYEEALAAHEAVLPADDTATLQLRQRVAEAYLAVGRPVPALPLLTQTTAHLARVLGPDHPATRRARDDLTNARGLLGLVRDEAKALEAELAEVERTEGPDHPKALRTACALGMAQLVGSRVVPALELLDRTLDLSERALGADHPDTGHVRNELIAACDFAEHRGKPAEVQAAVRAREHANGPEAPETLAAMYALARLYASSRRRRDAATELLHVTLERCERALGPDDPLTTEVRQQLDRLN</sequence>
<feature type="compositionally biased region" description="Low complexity" evidence="1">
    <location>
        <begin position="116"/>
        <end position="125"/>
    </location>
</feature>
<gene>
    <name evidence="2" type="ORF">GCM10009727_59770</name>
</gene>
<organism evidence="2 3">
    <name type="scientific">Actinomadura napierensis</name>
    <dbReference type="NCBI Taxonomy" id="267854"/>
    <lineage>
        <taxon>Bacteria</taxon>
        <taxon>Bacillati</taxon>
        <taxon>Actinomycetota</taxon>
        <taxon>Actinomycetes</taxon>
        <taxon>Streptosporangiales</taxon>
        <taxon>Thermomonosporaceae</taxon>
        <taxon>Actinomadura</taxon>
    </lineage>
</organism>
<keyword evidence="3" id="KW-1185">Reference proteome</keyword>